<evidence type="ECO:0000256" key="7">
    <source>
        <dbReference type="HAMAP-Rule" id="MF_02207"/>
    </source>
</evidence>
<sequence>MTQLSKLPKRTFNYVSGLFSNDMGIDLGTATTLVYVKNEGIVLCEPSVVALKKGATVNRVLAVGDEAKKMLGRTPGNILAIRPMKDGVIADFDITEAMLRYFIKKIHRRRVLVSPRMVIAIPSGITEVERRAVKDSALRAGAREVHLVEEPLAAAIGVGLPIHEPAGNMIVDIGGGTTEVAVISLSGIVFSKSIRIAGDELDTAVVEYLKKNYNLMIGERTAEEIKIKIGSAYPLEEELSLEVRGRDLVAGLPKMVTITSEEVRDAIAEPVRAIVDSAKIALERTPPELAADLIDRGIVLAGGGSQLRGLDRLIAEETGLPVHIADDPVTAVAQGTGKILELESRYLRDVTVVTKTESAL</sequence>
<dbReference type="GO" id="GO:0000902">
    <property type="term" value="P:cell morphogenesis"/>
    <property type="evidence" value="ECO:0007669"/>
    <property type="project" value="InterPro"/>
</dbReference>
<dbReference type="Pfam" id="PF06723">
    <property type="entry name" value="MreB_Mbl"/>
    <property type="match status" value="1"/>
</dbReference>
<dbReference type="GO" id="GO:0005737">
    <property type="term" value="C:cytoplasm"/>
    <property type="evidence" value="ECO:0007669"/>
    <property type="project" value="UniProtKB-SubCell"/>
</dbReference>
<evidence type="ECO:0000256" key="4">
    <source>
        <dbReference type="ARBA" id="ARBA00022960"/>
    </source>
</evidence>
<dbReference type="NCBIfam" id="TIGR00904">
    <property type="entry name" value="mreB"/>
    <property type="match status" value="1"/>
</dbReference>
<evidence type="ECO:0000313" key="9">
    <source>
        <dbReference type="Proteomes" id="UP000287243"/>
    </source>
</evidence>
<dbReference type="EMBL" id="CP019384">
    <property type="protein sequence ID" value="QAT17251.1"/>
    <property type="molecule type" value="Genomic_DNA"/>
</dbReference>
<protein>
    <recommendedName>
        <fullName evidence="6 7">Cell shape-determining protein MreB</fullName>
    </recommendedName>
</protein>
<dbReference type="SUPFAM" id="SSF53067">
    <property type="entry name" value="Actin-like ATPase domain"/>
    <property type="match status" value="2"/>
</dbReference>
<keyword evidence="1 7" id="KW-0963">Cytoplasm</keyword>
<dbReference type="GO" id="GO:0008360">
    <property type="term" value="P:regulation of cell shape"/>
    <property type="evidence" value="ECO:0007669"/>
    <property type="project" value="UniProtKB-UniRule"/>
</dbReference>
<dbReference type="HAMAP" id="MF_02207">
    <property type="entry name" value="MreB"/>
    <property type="match status" value="1"/>
</dbReference>
<evidence type="ECO:0000256" key="2">
    <source>
        <dbReference type="ARBA" id="ARBA00022741"/>
    </source>
</evidence>
<dbReference type="InterPro" id="IPR004753">
    <property type="entry name" value="MreB"/>
</dbReference>
<dbReference type="InterPro" id="IPR043129">
    <property type="entry name" value="ATPase_NBD"/>
</dbReference>
<feature type="binding site" evidence="7">
    <location>
        <begin position="175"/>
        <end position="177"/>
    </location>
    <ligand>
        <name>ATP</name>
        <dbReference type="ChEBI" id="CHEBI:30616"/>
    </ligand>
</feature>
<keyword evidence="3 7" id="KW-0067">ATP-binding</keyword>
<dbReference type="PRINTS" id="PR01652">
    <property type="entry name" value="SHAPEPROTEIN"/>
</dbReference>
<dbReference type="AlphaFoldDB" id="A0A410P5A1"/>
<evidence type="ECO:0000256" key="6">
    <source>
        <dbReference type="ARBA" id="ARBA00067319"/>
    </source>
</evidence>
<dbReference type="Proteomes" id="UP000287243">
    <property type="component" value="Chromosome"/>
</dbReference>
<dbReference type="OrthoDB" id="9768127at2"/>
<dbReference type="CDD" id="cd10225">
    <property type="entry name" value="ASKHA_NBD_MreB-like"/>
    <property type="match status" value="1"/>
</dbReference>
<comment type="caution">
    <text evidence="7">Lacks conserved residue(s) required for the propagation of feature annotation.</text>
</comment>
<evidence type="ECO:0000256" key="5">
    <source>
        <dbReference type="ARBA" id="ARBA00023458"/>
    </source>
</evidence>
<evidence type="ECO:0000256" key="1">
    <source>
        <dbReference type="ARBA" id="ARBA00022490"/>
    </source>
</evidence>
<evidence type="ECO:0000313" key="8">
    <source>
        <dbReference type="EMBL" id="QAT17251.1"/>
    </source>
</evidence>
<comment type="subcellular location">
    <subcellularLocation>
        <location evidence="7">Cytoplasm</location>
    </subcellularLocation>
    <text evidence="7">Membrane-associated.</text>
</comment>
<keyword evidence="2 7" id="KW-0547">Nucleotide-binding</keyword>
<feature type="binding site" evidence="7">
    <location>
        <begin position="223"/>
        <end position="226"/>
    </location>
    <ligand>
        <name>ATP</name>
        <dbReference type="ChEBI" id="CHEBI:30616"/>
    </ligand>
</feature>
<keyword evidence="4 7" id="KW-0133">Cell shape</keyword>
<dbReference type="KEGG" id="vai:BU251_05665"/>
<comment type="function">
    <text evidence="7">Forms membrane-associated dynamic filaments that are essential for cell shape determination. Acts by regulating cell wall synthesis and cell elongation, and thus cell shape. A feedback loop between cell geometry and MreB localization may maintain elongated cell shape by targeting cell wall growth to regions of negative cell wall curvature.</text>
</comment>
<dbReference type="InterPro" id="IPR056546">
    <property type="entry name" value="MreB_MamK-like"/>
</dbReference>
<dbReference type="GO" id="GO:0005524">
    <property type="term" value="F:ATP binding"/>
    <property type="evidence" value="ECO:0007669"/>
    <property type="project" value="UniProtKB-KW"/>
</dbReference>
<dbReference type="PANTHER" id="PTHR42749:SF1">
    <property type="entry name" value="CELL SHAPE-DETERMINING PROTEIN MREB"/>
    <property type="match status" value="1"/>
</dbReference>
<evidence type="ECO:0000256" key="3">
    <source>
        <dbReference type="ARBA" id="ARBA00022840"/>
    </source>
</evidence>
<comment type="subunit">
    <text evidence="7">Forms polymers.</text>
</comment>
<reference evidence="8 9" key="1">
    <citation type="submission" date="2017-01" db="EMBL/GenBank/DDBJ databases">
        <title>First insights into the biology of 'candidatus Vampirococcus archaeovorus'.</title>
        <authorList>
            <person name="Kizina J."/>
            <person name="Jordan S."/>
            <person name="Stueber K."/>
            <person name="Reinhardt R."/>
            <person name="Harder J."/>
        </authorList>
    </citation>
    <scope>NUCLEOTIDE SEQUENCE [LARGE SCALE GENOMIC DNA]</scope>
    <source>
        <strain evidence="8 9">LiM</strain>
    </source>
</reference>
<keyword evidence="9" id="KW-1185">Reference proteome</keyword>
<comment type="similarity">
    <text evidence="5 7">Belongs to the FtsA/MreB family.</text>
</comment>
<dbReference type="RefSeq" id="WP_128700021.1">
    <property type="nucleotide sequence ID" value="NZ_CP019384.1"/>
</dbReference>
<name>A0A410P5A1_VELA1</name>
<accession>A0A410P5A1</accession>
<gene>
    <name evidence="7" type="primary">mreB</name>
    <name evidence="8" type="ORF">BU251_05665</name>
</gene>
<dbReference type="NCBIfam" id="NF010539">
    <property type="entry name" value="PRK13927.1"/>
    <property type="match status" value="1"/>
</dbReference>
<dbReference type="PANTHER" id="PTHR42749">
    <property type="entry name" value="CELL SHAPE-DETERMINING PROTEIN MREB"/>
    <property type="match status" value="1"/>
</dbReference>
<proteinExistence type="inferred from homology"/>
<organism evidence="8 9">
    <name type="scientific">Velamenicoccus archaeovorus</name>
    <dbReference type="NCBI Taxonomy" id="1930593"/>
    <lineage>
        <taxon>Bacteria</taxon>
        <taxon>Pseudomonadati</taxon>
        <taxon>Candidatus Omnitrophota</taxon>
        <taxon>Candidatus Velamenicoccus</taxon>
    </lineage>
</organism>
<dbReference type="Gene3D" id="3.30.420.40">
    <property type="match status" value="2"/>
</dbReference>
<dbReference type="FunFam" id="3.30.420.40:FF:000016">
    <property type="entry name" value="Rod shape-determining protein mreB"/>
    <property type="match status" value="1"/>
</dbReference>